<evidence type="ECO:0000313" key="3">
    <source>
        <dbReference type="Proteomes" id="UP000232323"/>
    </source>
</evidence>
<dbReference type="OrthoDB" id="551442at2759"/>
<protein>
    <submittedName>
        <fullName evidence="2">Uncharacterized protein</fullName>
    </submittedName>
</protein>
<keyword evidence="3" id="KW-1185">Reference proteome</keyword>
<evidence type="ECO:0000313" key="2">
    <source>
        <dbReference type="EMBL" id="GAX82862.1"/>
    </source>
</evidence>
<proteinExistence type="predicted"/>
<organism evidence="2 3">
    <name type="scientific">Chlamydomonas eustigma</name>
    <dbReference type="NCBI Taxonomy" id="1157962"/>
    <lineage>
        <taxon>Eukaryota</taxon>
        <taxon>Viridiplantae</taxon>
        <taxon>Chlorophyta</taxon>
        <taxon>core chlorophytes</taxon>
        <taxon>Chlorophyceae</taxon>
        <taxon>CS clade</taxon>
        <taxon>Chlamydomonadales</taxon>
        <taxon>Chlamydomonadaceae</taxon>
        <taxon>Chlamydomonas</taxon>
    </lineage>
</organism>
<dbReference type="EMBL" id="BEGY01000087">
    <property type="protein sequence ID" value="GAX82862.1"/>
    <property type="molecule type" value="Genomic_DNA"/>
</dbReference>
<dbReference type="AlphaFoldDB" id="A0A250XIX8"/>
<name>A0A250XIX8_9CHLO</name>
<accession>A0A250XIX8</accession>
<gene>
    <name evidence="2" type="ORF">CEUSTIGMA_g10288.t1</name>
</gene>
<comment type="caution">
    <text evidence="2">The sequence shown here is derived from an EMBL/GenBank/DDBJ whole genome shotgun (WGS) entry which is preliminary data.</text>
</comment>
<dbReference type="Proteomes" id="UP000232323">
    <property type="component" value="Unassembled WGS sequence"/>
</dbReference>
<sequence length="326" mass="37057">MIPCIYRDPFASNRNGIKCRALQARNTKPVRSRKISPPSADPESDDEFIKLFSSEQQCTNNEKLDVAVTKSTYLDPYTPMPATNIHMDATSSSGFFFKSKQDLMRKLQLPAKKSENSRSWPVSTDFLEKNGHVTSYKYSVDQGAVVDMIALKKAVPQPFDRAFSEVSLRTNQETMIEHSGGMYLSPSTSSGQDNLNDELFPVGSSSGFRQSIPKLRVFLYCVTVNELFPSLWELDLLHKVEWALSMQAADLVIHRRPMQGEKQFQYEDYRDKAKELGIPFVSINSETVPELRKSLLPVFKLYEGKESISQILKKGRRGSHSKRIRL</sequence>
<feature type="region of interest" description="Disordered" evidence="1">
    <location>
        <begin position="25"/>
        <end position="45"/>
    </location>
</feature>
<reference evidence="2 3" key="1">
    <citation type="submission" date="2017-08" db="EMBL/GenBank/DDBJ databases">
        <title>Acidophilic green algal genome provides insights into adaptation to an acidic environment.</title>
        <authorList>
            <person name="Hirooka S."/>
            <person name="Hirose Y."/>
            <person name="Kanesaki Y."/>
            <person name="Higuchi S."/>
            <person name="Fujiwara T."/>
            <person name="Onuma R."/>
            <person name="Era A."/>
            <person name="Ohbayashi R."/>
            <person name="Uzuka A."/>
            <person name="Nozaki H."/>
            <person name="Yoshikawa H."/>
            <person name="Miyagishima S.Y."/>
        </authorList>
    </citation>
    <scope>NUCLEOTIDE SEQUENCE [LARGE SCALE GENOMIC DNA]</scope>
    <source>
        <strain evidence="2 3">NIES-2499</strain>
    </source>
</reference>
<evidence type="ECO:0000256" key="1">
    <source>
        <dbReference type="SAM" id="MobiDB-lite"/>
    </source>
</evidence>